<dbReference type="InterPro" id="IPR016181">
    <property type="entry name" value="Acyl_CoA_acyltransferase"/>
</dbReference>
<dbReference type="Proteomes" id="UP000326903">
    <property type="component" value="Unassembled WGS sequence"/>
</dbReference>
<sequence length="231" mass="26292">MEQSNIIVRIATSADFKFAQTITDEMAASAQARGTGIAKRSTEYIQQKMQEGKAVIAVTKDDVWVGFCYIEAWGKEGFVANSGLIVAPEFRKTGIAKQIKKRIFDLSREKYPKAKIFGLTTGLAVMKINSDLGYEPVTYSELTDDENFWAGCKSCVNYDILMSKERKNCMCTAMLYDPADHFEPEETAADFKKHSKQYERFMSIKQSRLIKFLKGKRNDKNKSLLSFFFNL</sequence>
<name>A0A5J5IGP2_9BACT</name>
<evidence type="ECO:0000313" key="3">
    <source>
        <dbReference type="Proteomes" id="UP000326903"/>
    </source>
</evidence>
<accession>A0A5J5IGP2</accession>
<dbReference type="CDD" id="cd04301">
    <property type="entry name" value="NAT_SF"/>
    <property type="match status" value="1"/>
</dbReference>
<dbReference type="InterPro" id="IPR000182">
    <property type="entry name" value="GNAT_dom"/>
</dbReference>
<organism evidence="2 3">
    <name type="scientific">Ginsengibacter hankyongi</name>
    <dbReference type="NCBI Taxonomy" id="2607284"/>
    <lineage>
        <taxon>Bacteria</taxon>
        <taxon>Pseudomonadati</taxon>
        <taxon>Bacteroidota</taxon>
        <taxon>Chitinophagia</taxon>
        <taxon>Chitinophagales</taxon>
        <taxon>Chitinophagaceae</taxon>
        <taxon>Ginsengibacter</taxon>
    </lineage>
</organism>
<dbReference type="SUPFAM" id="SSF55729">
    <property type="entry name" value="Acyl-CoA N-acyltransferases (Nat)"/>
    <property type="match status" value="1"/>
</dbReference>
<keyword evidence="3" id="KW-1185">Reference proteome</keyword>
<dbReference type="Pfam" id="PF00583">
    <property type="entry name" value="Acetyltransf_1"/>
    <property type="match status" value="1"/>
</dbReference>
<dbReference type="AlphaFoldDB" id="A0A5J5IGP2"/>
<dbReference type="Gene3D" id="3.40.630.30">
    <property type="match status" value="1"/>
</dbReference>
<dbReference type="EMBL" id="VYQF01000002">
    <property type="protein sequence ID" value="KAA9039076.1"/>
    <property type="molecule type" value="Genomic_DNA"/>
</dbReference>
<protein>
    <submittedName>
        <fullName evidence="2">GNAT family N-acetyltransferase</fullName>
    </submittedName>
</protein>
<comment type="caution">
    <text evidence="2">The sequence shown here is derived from an EMBL/GenBank/DDBJ whole genome shotgun (WGS) entry which is preliminary data.</text>
</comment>
<keyword evidence="2" id="KW-0808">Transferase</keyword>
<reference evidence="2 3" key="1">
    <citation type="submission" date="2019-09" db="EMBL/GenBank/DDBJ databases">
        <title>Draft genome sequence of Ginsengibacter sp. BR5-29.</title>
        <authorList>
            <person name="Im W.-T."/>
        </authorList>
    </citation>
    <scope>NUCLEOTIDE SEQUENCE [LARGE SCALE GENOMIC DNA]</scope>
    <source>
        <strain evidence="2 3">BR5-29</strain>
    </source>
</reference>
<dbReference type="GO" id="GO:0016747">
    <property type="term" value="F:acyltransferase activity, transferring groups other than amino-acyl groups"/>
    <property type="evidence" value="ECO:0007669"/>
    <property type="project" value="InterPro"/>
</dbReference>
<gene>
    <name evidence="2" type="ORF">FW778_09560</name>
</gene>
<proteinExistence type="predicted"/>
<dbReference type="RefSeq" id="WP_150414450.1">
    <property type="nucleotide sequence ID" value="NZ_VYQF01000002.1"/>
</dbReference>
<evidence type="ECO:0000259" key="1">
    <source>
        <dbReference type="PROSITE" id="PS51186"/>
    </source>
</evidence>
<dbReference type="PROSITE" id="PS51186">
    <property type="entry name" value="GNAT"/>
    <property type="match status" value="1"/>
</dbReference>
<evidence type="ECO:0000313" key="2">
    <source>
        <dbReference type="EMBL" id="KAA9039076.1"/>
    </source>
</evidence>
<feature type="domain" description="N-acetyltransferase" evidence="1">
    <location>
        <begin position="6"/>
        <end position="167"/>
    </location>
</feature>